<reference evidence="6 7" key="1">
    <citation type="submission" date="2019-03" db="EMBL/GenBank/DDBJ databases">
        <title>Genomic Encyclopedia of Type Strains, Phase IV (KMG-IV): sequencing the most valuable type-strain genomes for metagenomic binning, comparative biology and taxonomic classification.</title>
        <authorList>
            <person name="Goeker M."/>
        </authorList>
    </citation>
    <scope>NUCLEOTIDE SEQUENCE [LARGE SCALE GENOMIC DNA]</scope>
    <source>
        <strain evidence="6 7">DSM 24591</strain>
    </source>
</reference>
<dbReference type="PROSITE" id="PS51078">
    <property type="entry name" value="ICLR_ED"/>
    <property type="match status" value="1"/>
</dbReference>
<dbReference type="GO" id="GO:0003677">
    <property type="term" value="F:DNA binding"/>
    <property type="evidence" value="ECO:0007669"/>
    <property type="project" value="UniProtKB-KW"/>
</dbReference>
<dbReference type="SMART" id="SM00346">
    <property type="entry name" value="HTH_ICLR"/>
    <property type="match status" value="1"/>
</dbReference>
<dbReference type="Pfam" id="PF09339">
    <property type="entry name" value="HTH_IclR"/>
    <property type="match status" value="1"/>
</dbReference>
<keyword evidence="3" id="KW-0804">Transcription</keyword>
<dbReference type="GO" id="GO:0045892">
    <property type="term" value="P:negative regulation of DNA-templated transcription"/>
    <property type="evidence" value="ECO:0007669"/>
    <property type="project" value="TreeGrafter"/>
</dbReference>
<feature type="domain" description="HTH iclR-type" evidence="4">
    <location>
        <begin position="30"/>
        <end position="91"/>
    </location>
</feature>
<evidence type="ECO:0000313" key="7">
    <source>
        <dbReference type="Proteomes" id="UP000295525"/>
    </source>
</evidence>
<dbReference type="InterPro" id="IPR014757">
    <property type="entry name" value="Tscrpt_reg_IclR_C"/>
</dbReference>
<keyword evidence="7" id="KW-1185">Reference proteome</keyword>
<proteinExistence type="predicted"/>
<organism evidence="6 7">
    <name type="scientific">Paralcaligenes ureilyticus</name>
    <dbReference type="NCBI Taxonomy" id="627131"/>
    <lineage>
        <taxon>Bacteria</taxon>
        <taxon>Pseudomonadati</taxon>
        <taxon>Pseudomonadota</taxon>
        <taxon>Betaproteobacteria</taxon>
        <taxon>Burkholderiales</taxon>
        <taxon>Alcaligenaceae</taxon>
        <taxon>Paralcaligenes</taxon>
    </lineage>
</organism>
<accession>A0A4R3M8Q0</accession>
<dbReference type="RefSeq" id="WP_132580639.1">
    <property type="nucleotide sequence ID" value="NZ_SMAJ01000003.1"/>
</dbReference>
<comment type="caution">
    <text evidence="6">The sequence shown here is derived from an EMBL/GenBank/DDBJ whole genome shotgun (WGS) entry which is preliminary data.</text>
</comment>
<name>A0A4R3M8Q0_9BURK</name>
<evidence type="ECO:0000256" key="2">
    <source>
        <dbReference type="ARBA" id="ARBA00023125"/>
    </source>
</evidence>
<feature type="domain" description="IclR-ED" evidence="5">
    <location>
        <begin position="92"/>
        <end position="275"/>
    </location>
</feature>
<gene>
    <name evidence="6" type="ORF">EDC26_103393</name>
</gene>
<dbReference type="Gene3D" id="3.30.450.40">
    <property type="match status" value="1"/>
</dbReference>
<evidence type="ECO:0000256" key="1">
    <source>
        <dbReference type="ARBA" id="ARBA00023015"/>
    </source>
</evidence>
<dbReference type="GO" id="GO:0003700">
    <property type="term" value="F:DNA-binding transcription factor activity"/>
    <property type="evidence" value="ECO:0007669"/>
    <property type="project" value="TreeGrafter"/>
</dbReference>
<dbReference type="Gene3D" id="1.10.10.10">
    <property type="entry name" value="Winged helix-like DNA-binding domain superfamily/Winged helix DNA-binding domain"/>
    <property type="match status" value="1"/>
</dbReference>
<keyword evidence="1" id="KW-0805">Transcription regulation</keyword>
<evidence type="ECO:0000259" key="5">
    <source>
        <dbReference type="PROSITE" id="PS51078"/>
    </source>
</evidence>
<dbReference type="PANTHER" id="PTHR30136">
    <property type="entry name" value="HELIX-TURN-HELIX TRANSCRIPTIONAL REGULATOR, ICLR FAMILY"/>
    <property type="match status" value="1"/>
</dbReference>
<dbReference type="InterPro" id="IPR036388">
    <property type="entry name" value="WH-like_DNA-bd_sf"/>
</dbReference>
<evidence type="ECO:0000313" key="6">
    <source>
        <dbReference type="EMBL" id="TCT09770.1"/>
    </source>
</evidence>
<dbReference type="Pfam" id="PF01614">
    <property type="entry name" value="IclR_C"/>
    <property type="match status" value="1"/>
</dbReference>
<protein>
    <submittedName>
        <fullName evidence="6">IclR family transcriptional regulator</fullName>
    </submittedName>
</protein>
<dbReference type="InterPro" id="IPR050707">
    <property type="entry name" value="HTH_MetabolicPath_Reg"/>
</dbReference>
<dbReference type="InterPro" id="IPR029016">
    <property type="entry name" value="GAF-like_dom_sf"/>
</dbReference>
<dbReference type="AlphaFoldDB" id="A0A4R3M8Q0"/>
<dbReference type="EMBL" id="SMAJ01000003">
    <property type="protein sequence ID" value="TCT09770.1"/>
    <property type="molecule type" value="Genomic_DNA"/>
</dbReference>
<sequence>MTDTPENHTQGAATGISAAANIKSPARYTAPALEKGLDILEALSESTEGYTLNELGQTLGRNVNEIFRMVVTLQRRGYIAADQNDRYTLTLKMFRLANRHQPVKSLVSAALPLLHELSQRARQSCHLAIYQNGRVVVIAQVDSPERWSFGLKLGVVMGLTDTSSGHVLLAYQDEVERTRMLNSHIQVEGELEMDPGQLFALLKEVRARGHASMPSIQIGGVTNIAFPIWGLGNRVVAAINIPHIARIDGTPRPDIEQIKSILADICARLSARIGFDAGQ</sequence>
<dbReference type="PROSITE" id="PS51077">
    <property type="entry name" value="HTH_ICLR"/>
    <property type="match status" value="1"/>
</dbReference>
<dbReference type="SUPFAM" id="SSF46785">
    <property type="entry name" value="Winged helix' DNA-binding domain"/>
    <property type="match status" value="1"/>
</dbReference>
<dbReference type="InterPro" id="IPR036390">
    <property type="entry name" value="WH_DNA-bd_sf"/>
</dbReference>
<dbReference type="OrthoDB" id="9807558at2"/>
<keyword evidence="2" id="KW-0238">DNA-binding</keyword>
<evidence type="ECO:0000256" key="3">
    <source>
        <dbReference type="ARBA" id="ARBA00023163"/>
    </source>
</evidence>
<dbReference type="InterPro" id="IPR005471">
    <property type="entry name" value="Tscrpt_reg_IclR_N"/>
</dbReference>
<dbReference type="Proteomes" id="UP000295525">
    <property type="component" value="Unassembled WGS sequence"/>
</dbReference>
<evidence type="ECO:0000259" key="4">
    <source>
        <dbReference type="PROSITE" id="PS51077"/>
    </source>
</evidence>
<dbReference type="SUPFAM" id="SSF55781">
    <property type="entry name" value="GAF domain-like"/>
    <property type="match status" value="1"/>
</dbReference>
<dbReference type="PANTHER" id="PTHR30136:SF7">
    <property type="entry name" value="HTH-TYPE TRANSCRIPTIONAL REGULATOR KDGR-RELATED"/>
    <property type="match status" value="1"/>
</dbReference>